<feature type="domain" description="Cation efflux protein transmembrane" evidence="12">
    <location>
        <begin position="17"/>
        <end position="237"/>
    </location>
</feature>
<dbReference type="EMBL" id="REGN01004727">
    <property type="protein sequence ID" value="RNA16336.1"/>
    <property type="molecule type" value="Genomic_DNA"/>
</dbReference>
<evidence type="ECO:0000256" key="9">
    <source>
        <dbReference type="ARBA" id="ARBA00038600"/>
    </source>
</evidence>
<keyword evidence="7" id="KW-0406">Ion transport</keyword>
<evidence type="ECO:0000256" key="3">
    <source>
        <dbReference type="ARBA" id="ARBA00022692"/>
    </source>
</evidence>
<accession>A0A3M7QYD6</accession>
<evidence type="ECO:0000256" key="8">
    <source>
        <dbReference type="ARBA" id="ARBA00023136"/>
    </source>
</evidence>
<evidence type="ECO:0000256" key="1">
    <source>
        <dbReference type="ARBA" id="ARBA00004166"/>
    </source>
</evidence>
<feature type="transmembrane region" description="Helical" evidence="11">
    <location>
        <begin position="81"/>
        <end position="99"/>
    </location>
</feature>
<keyword evidence="2" id="KW-0813">Transport</keyword>
<comment type="function">
    <text evidence="10">Has probably no intrinsic transporter activity but together with SLC30A5 forms a functional zinc ion:proton antiporter heterodimer, mediating zinc entry into the lumen of organelles along the secretory pathway. As part of that zinc ion:proton antiporter, contributes to zinc ion homeostasis within the early secretory pathway and regulates the activation and folding of enzymes like alkaline phosphatases and enzymes involved in phosphatidylinositol glycan anchor biosynthesis.</text>
</comment>
<keyword evidence="14" id="KW-1185">Reference proteome</keyword>
<dbReference type="OrthoDB" id="5382797at2759"/>
<sequence length="367" mass="41556">MTNLTFLLKNKQAKQFFYWAIISSVVVLSLFYVSHSSNSLALASFTYIIIFDFFCLLNGILNSWARAQLAKSSFTFGFKRFEVLSLFSSAILTILASFFVIKEGFEYLFDEIQVHTSRLIPASIFAFLFHTFLILGVKNDSLDYVINSSSSSWLQEHFFDISETTCRIIPFFSKLLLPRMNPILLLGFINFVTIAGSFLLIQLGSSHMIDVYAALLIATTTIGTMTPFAIFTGKILLQTTPSHLITQLDKILREASTLDGVLEFRDEHFWTISFGVLAGSLHVRIRRDADEQLVLAHVWHKLAGVIHHLTIHVFKDDWIRRTTHQLVYSQSNLNSFSASTGNFKANSNAIQNSKHPNTDSDFVIINP</sequence>
<feature type="transmembrane region" description="Helical" evidence="11">
    <location>
        <begin position="16"/>
        <end position="34"/>
    </location>
</feature>
<dbReference type="InterPro" id="IPR058533">
    <property type="entry name" value="Cation_efflux_TM"/>
</dbReference>
<comment type="subcellular location">
    <subcellularLocation>
        <location evidence="1">Golgi apparatus</location>
        <location evidence="1">trans-Golgi network membrane</location>
        <topology evidence="1">Multi-pass membrane protein</topology>
    </subcellularLocation>
</comment>
<dbReference type="PANTHER" id="PTHR46531:SF1">
    <property type="entry name" value="ZINC TRANSPORTER 6"/>
    <property type="match status" value="1"/>
</dbReference>
<proteinExistence type="predicted"/>
<keyword evidence="4" id="KW-0862">Zinc</keyword>
<dbReference type="GO" id="GO:0006829">
    <property type="term" value="P:zinc ion transport"/>
    <property type="evidence" value="ECO:0007669"/>
    <property type="project" value="TreeGrafter"/>
</dbReference>
<dbReference type="AlphaFoldDB" id="A0A3M7QYD6"/>
<comment type="subunit">
    <text evidence="9">Heterodimer with SLC30A5; form a functional zinc ion transmembrane transporter.</text>
</comment>
<dbReference type="SUPFAM" id="SSF161111">
    <property type="entry name" value="Cation efflux protein transmembrane domain-like"/>
    <property type="match status" value="1"/>
</dbReference>
<keyword evidence="3 11" id="KW-0812">Transmembrane</keyword>
<evidence type="ECO:0000256" key="6">
    <source>
        <dbReference type="ARBA" id="ARBA00023034"/>
    </source>
</evidence>
<dbReference type="GO" id="GO:0016020">
    <property type="term" value="C:membrane"/>
    <property type="evidence" value="ECO:0007669"/>
    <property type="project" value="InterPro"/>
</dbReference>
<organism evidence="13 14">
    <name type="scientific">Brachionus plicatilis</name>
    <name type="common">Marine rotifer</name>
    <name type="synonym">Brachionus muelleri</name>
    <dbReference type="NCBI Taxonomy" id="10195"/>
    <lineage>
        <taxon>Eukaryota</taxon>
        <taxon>Metazoa</taxon>
        <taxon>Spiralia</taxon>
        <taxon>Gnathifera</taxon>
        <taxon>Rotifera</taxon>
        <taxon>Eurotatoria</taxon>
        <taxon>Monogononta</taxon>
        <taxon>Pseudotrocha</taxon>
        <taxon>Ploima</taxon>
        <taxon>Brachionidae</taxon>
        <taxon>Brachionus</taxon>
    </lineage>
</organism>
<feature type="transmembrane region" description="Helical" evidence="11">
    <location>
        <begin position="40"/>
        <end position="61"/>
    </location>
</feature>
<dbReference type="Gene3D" id="1.20.1510.10">
    <property type="entry name" value="Cation efflux protein transmembrane domain"/>
    <property type="match status" value="1"/>
</dbReference>
<evidence type="ECO:0000256" key="11">
    <source>
        <dbReference type="SAM" id="Phobius"/>
    </source>
</evidence>
<dbReference type="Pfam" id="PF01545">
    <property type="entry name" value="Cation_efflux"/>
    <property type="match status" value="1"/>
</dbReference>
<feature type="transmembrane region" description="Helical" evidence="11">
    <location>
        <begin position="211"/>
        <end position="231"/>
    </location>
</feature>
<gene>
    <name evidence="13" type="ORF">BpHYR1_053563</name>
</gene>
<dbReference type="STRING" id="10195.A0A3M7QYD6"/>
<feature type="transmembrane region" description="Helical" evidence="11">
    <location>
        <begin position="183"/>
        <end position="205"/>
    </location>
</feature>
<evidence type="ECO:0000313" key="14">
    <source>
        <dbReference type="Proteomes" id="UP000276133"/>
    </source>
</evidence>
<name>A0A3M7QYD6_BRAPC</name>
<evidence type="ECO:0000256" key="4">
    <source>
        <dbReference type="ARBA" id="ARBA00022833"/>
    </source>
</evidence>
<dbReference type="GO" id="GO:0008324">
    <property type="term" value="F:monoatomic cation transmembrane transporter activity"/>
    <property type="evidence" value="ECO:0007669"/>
    <property type="project" value="InterPro"/>
</dbReference>
<evidence type="ECO:0000259" key="12">
    <source>
        <dbReference type="Pfam" id="PF01545"/>
    </source>
</evidence>
<comment type="caution">
    <text evidence="13">The sequence shown here is derived from an EMBL/GenBank/DDBJ whole genome shotgun (WGS) entry which is preliminary data.</text>
</comment>
<keyword evidence="6" id="KW-0333">Golgi apparatus</keyword>
<evidence type="ECO:0000313" key="13">
    <source>
        <dbReference type="EMBL" id="RNA16336.1"/>
    </source>
</evidence>
<dbReference type="PANTHER" id="PTHR46531">
    <property type="entry name" value="ZINC TRANSPORTER 6"/>
    <property type="match status" value="1"/>
</dbReference>
<reference evidence="13 14" key="1">
    <citation type="journal article" date="2018" name="Sci. Rep.">
        <title>Genomic signatures of local adaptation to the degree of environmental predictability in rotifers.</title>
        <authorList>
            <person name="Franch-Gras L."/>
            <person name="Hahn C."/>
            <person name="Garcia-Roger E.M."/>
            <person name="Carmona M.J."/>
            <person name="Serra M."/>
            <person name="Gomez A."/>
        </authorList>
    </citation>
    <scope>NUCLEOTIDE SEQUENCE [LARGE SCALE GENOMIC DNA]</scope>
    <source>
        <strain evidence="13">HYR1</strain>
    </source>
</reference>
<evidence type="ECO:0000256" key="5">
    <source>
        <dbReference type="ARBA" id="ARBA00022989"/>
    </source>
</evidence>
<dbReference type="GO" id="GO:0005794">
    <property type="term" value="C:Golgi apparatus"/>
    <property type="evidence" value="ECO:0007669"/>
    <property type="project" value="UniProtKB-SubCell"/>
</dbReference>
<keyword evidence="8 11" id="KW-0472">Membrane</keyword>
<evidence type="ECO:0000256" key="2">
    <source>
        <dbReference type="ARBA" id="ARBA00022448"/>
    </source>
</evidence>
<evidence type="ECO:0000256" key="10">
    <source>
        <dbReference type="ARBA" id="ARBA00045455"/>
    </source>
</evidence>
<dbReference type="InterPro" id="IPR052005">
    <property type="entry name" value="CDF_SLC30A"/>
</dbReference>
<feature type="transmembrane region" description="Helical" evidence="11">
    <location>
        <begin position="119"/>
        <end position="137"/>
    </location>
</feature>
<keyword evidence="5 11" id="KW-1133">Transmembrane helix</keyword>
<evidence type="ECO:0000256" key="7">
    <source>
        <dbReference type="ARBA" id="ARBA00023065"/>
    </source>
</evidence>
<protein>
    <submittedName>
        <fullName evidence="13">Zinc transporter 6-like</fullName>
    </submittedName>
</protein>
<dbReference type="InterPro" id="IPR027469">
    <property type="entry name" value="Cation_efflux_TMD_sf"/>
</dbReference>
<dbReference type="Proteomes" id="UP000276133">
    <property type="component" value="Unassembled WGS sequence"/>
</dbReference>